<sequence>MVRGTPTYAEKAASVLENLATEKSNAATIVAAGVESALLSLLDVTFQEGKVRRRDGTTLRNEEGYMLVGAASRLLRKVGKYEKLKLAPKFASLLTNILRSDVPLRVKDWVSACLLKLEQMSNGFGNEFQIGIPVDFEITVHDTIPWLVTEIGNDFSPTVRERAVMHLRQLMSQGSSAYSAVVINSGGVYPLVDLLREGTAEARAGALAVLYNLSMNEKNHSVILAAGAAPALVDLIRRGGLGWKLALYLLRALSS</sequence>
<protein>
    <submittedName>
        <fullName evidence="2">Uncharacterized protein</fullName>
    </submittedName>
</protein>
<feature type="repeat" description="ARM" evidence="1">
    <location>
        <begin position="186"/>
        <end position="228"/>
    </location>
</feature>
<accession>A0ABD3HAE2</accession>
<evidence type="ECO:0000313" key="2">
    <source>
        <dbReference type="EMBL" id="KAL3688298.1"/>
    </source>
</evidence>
<gene>
    <name evidence="2" type="ORF">R1sor_014607</name>
</gene>
<dbReference type="SUPFAM" id="SSF48371">
    <property type="entry name" value="ARM repeat"/>
    <property type="match status" value="1"/>
</dbReference>
<organism evidence="2 3">
    <name type="scientific">Riccia sorocarpa</name>
    <dbReference type="NCBI Taxonomy" id="122646"/>
    <lineage>
        <taxon>Eukaryota</taxon>
        <taxon>Viridiplantae</taxon>
        <taxon>Streptophyta</taxon>
        <taxon>Embryophyta</taxon>
        <taxon>Marchantiophyta</taxon>
        <taxon>Marchantiopsida</taxon>
        <taxon>Marchantiidae</taxon>
        <taxon>Marchantiales</taxon>
        <taxon>Ricciaceae</taxon>
        <taxon>Riccia</taxon>
    </lineage>
</organism>
<evidence type="ECO:0000313" key="3">
    <source>
        <dbReference type="Proteomes" id="UP001633002"/>
    </source>
</evidence>
<dbReference type="EMBL" id="JBJQOH010000004">
    <property type="protein sequence ID" value="KAL3688298.1"/>
    <property type="molecule type" value="Genomic_DNA"/>
</dbReference>
<dbReference type="PROSITE" id="PS50176">
    <property type="entry name" value="ARM_REPEAT"/>
    <property type="match status" value="1"/>
</dbReference>
<dbReference type="AlphaFoldDB" id="A0ABD3HAE2"/>
<dbReference type="PANTHER" id="PTHR47451:SF1">
    <property type="entry name" value="ARM REPEAT SUPERFAMILY PROTEIN"/>
    <property type="match status" value="1"/>
</dbReference>
<reference evidence="2 3" key="1">
    <citation type="submission" date="2024-09" db="EMBL/GenBank/DDBJ databases">
        <title>Chromosome-scale assembly of Riccia sorocarpa.</title>
        <authorList>
            <person name="Paukszto L."/>
        </authorList>
    </citation>
    <scope>NUCLEOTIDE SEQUENCE [LARGE SCALE GENOMIC DNA]</scope>
    <source>
        <strain evidence="2">LP-2024</strain>
        <tissue evidence="2">Aerial parts of the thallus</tissue>
    </source>
</reference>
<dbReference type="InterPro" id="IPR000225">
    <property type="entry name" value="Armadillo"/>
</dbReference>
<evidence type="ECO:0000256" key="1">
    <source>
        <dbReference type="PROSITE-ProRule" id="PRU00259"/>
    </source>
</evidence>
<dbReference type="Gene3D" id="1.25.10.10">
    <property type="entry name" value="Leucine-rich Repeat Variant"/>
    <property type="match status" value="1"/>
</dbReference>
<comment type="caution">
    <text evidence="2">The sequence shown here is derived from an EMBL/GenBank/DDBJ whole genome shotgun (WGS) entry which is preliminary data.</text>
</comment>
<dbReference type="InterPro" id="IPR011989">
    <property type="entry name" value="ARM-like"/>
</dbReference>
<name>A0ABD3HAE2_9MARC</name>
<dbReference type="Proteomes" id="UP001633002">
    <property type="component" value="Unassembled WGS sequence"/>
</dbReference>
<proteinExistence type="predicted"/>
<dbReference type="InterPro" id="IPR016024">
    <property type="entry name" value="ARM-type_fold"/>
</dbReference>
<keyword evidence="3" id="KW-1185">Reference proteome</keyword>
<dbReference type="PANTHER" id="PTHR47451">
    <property type="entry name" value="ARM REPEAT SUPERFAMILY PROTEIN"/>
    <property type="match status" value="1"/>
</dbReference>